<keyword evidence="3" id="KW-0472">Membrane</keyword>
<dbReference type="SUPFAM" id="SSF50182">
    <property type="entry name" value="Sm-like ribonucleoproteins"/>
    <property type="match status" value="1"/>
</dbReference>
<sequence length="74" mass="7917">MKRISMAVVTAVALSLGLAACGGSQYILSTKEGRMLVSDGKPQLDEKTGMYKLKDADGKATMVPKADIVQIMER</sequence>
<dbReference type="Proteomes" id="UP000561045">
    <property type="component" value="Unassembled WGS sequence"/>
</dbReference>
<name>A0A840BNX3_9RHOO</name>
<evidence type="ECO:0000256" key="2">
    <source>
        <dbReference type="ARBA" id="ARBA00022729"/>
    </source>
</evidence>
<dbReference type="Pfam" id="PF06004">
    <property type="entry name" value="DUF903"/>
    <property type="match status" value="1"/>
</dbReference>
<organism evidence="8 9">
    <name type="scientific">Niveibacterium umoris</name>
    <dbReference type="NCBI Taxonomy" id="1193620"/>
    <lineage>
        <taxon>Bacteria</taxon>
        <taxon>Pseudomonadati</taxon>
        <taxon>Pseudomonadota</taxon>
        <taxon>Betaproteobacteria</taxon>
        <taxon>Rhodocyclales</taxon>
        <taxon>Rhodocyclaceae</taxon>
        <taxon>Niveibacterium</taxon>
    </lineage>
</organism>
<reference evidence="8 9" key="1">
    <citation type="submission" date="2020-08" db="EMBL/GenBank/DDBJ databases">
        <title>Genomic Encyclopedia of Type Strains, Phase IV (KMG-IV): sequencing the most valuable type-strain genomes for metagenomic binning, comparative biology and taxonomic classification.</title>
        <authorList>
            <person name="Goeker M."/>
        </authorList>
    </citation>
    <scope>NUCLEOTIDE SEQUENCE [LARGE SCALE GENOMIC DNA]</scope>
    <source>
        <strain evidence="8 9">DSM 106739</strain>
    </source>
</reference>
<evidence type="ECO:0000259" key="7">
    <source>
        <dbReference type="Pfam" id="PF06004"/>
    </source>
</evidence>
<evidence type="ECO:0000256" key="5">
    <source>
        <dbReference type="ARBA" id="ARBA00023288"/>
    </source>
</evidence>
<keyword evidence="1" id="KW-1003">Cell membrane</keyword>
<dbReference type="NCBIfam" id="NF033216">
    <property type="entry name" value="lipo_YgdI_YgdR"/>
    <property type="match status" value="1"/>
</dbReference>
<keyword evidence="9" id="KW-1185">Reference proteome</keyword>
<dbReference type="Gene3D" id="2.30.30.100">
    <property type="match status" value="1"/>
</dbReference>
<evidence type="ECO:0000313" key="9">
    <source>
        <dbReference type="Proteomes" id="UP000561045"/>
    </source>
</evidence>
<dbReference type="PROSITE" id="PS51257">
    <property type="entry name" value="PROKAR_LIPOPROTEIN"/>
    <property type="match status" value="1"/>
</dbReference>
<dbReference type="InterPro" id="IPR047807">
    <property type="entry name" value="YgdI/YgdR-like_SH3-like"/>
</dbReference>
<evidence type="ECO:0000256" key="6">
    <source>
        <dbReference type="SAM" id="SignalP"/>
    </source>
</evidence>
<dbReference type="PANTHER" id="PTHR37011">
    <property type="entry name" value="POT FAMILY PEPTIDE TRANSPORT PROTEIN-RELATED"/>
    <property type="match status" value="1"/>
</dbReference>
<dbReference type="EMBL" id="JACIET010000002">
    <property type="protein sequence ID" value="MBB4014323.1"/>
    <property type="molecule type" value="Genomic_DNA"/>
</dbReference>
<gene>
    <name evidence="8" type="ORF">GGR36_003669</name>
</gene>
<keyword evidence="5" id="KW-0449">Lipoprotein</keyword>
<protein>
    <recommendedName>
        <fullName evidence="7">Lipoprotein YgdI/YgdR-like SH3-like domain-containing protein</fullName>
    </recommendedName>
</protein>
<dbReference type="PANTHER" id="PTHR37011:SF1">
    <property type="entry name" value="POT FAMILY PEPTIDE TRANSPORT PROTEIN"/>
    <property type="match status" value="1"/>
</dbReference>
<dbReference type="AlphaFoldDB" id="A0A840BNX3"/>
<evidence type="ECO:0000256" key="4">
    <source>
        <dbReference type="ARBA" id="ARBA00023139"/>
    </source>
</evidence>
<dbReference type="InterPro" id="IPR010305">
    <property type="entry name" value="YgdI/YgdR-like"/>
</dbReference>
<feature type="chain" id="PRO_5032578281" description="Lipoprotein YgdI/YgdR-like SH3-like domain-containing protein" evidence="6">
    <location>
        <begin position="21"/>
        <end position="74"/>
    </location>
</feature>
<comment type="caution">
    <text evidence="8">The sequence shown here is derived from an EMBL/GenBank/DDBJ whole genome shotgun (WGS) entry which is preliminary data.</text>
</comment>
<dbReference type="RefSeq" id="WP_207064499.1">
    <property type="nucleotide sequence ID" value="NZ_BAABLE010000005.1"/>
</dbReference>
<evidence type="ECO:0000256" key="3">
    <source>
        <dbReference type="ARBA" id="ARBA00023136"/>
    </source>
</evidence>
<accession>A0A840BNX3</accession>
<feature type="signal peptide" evidence="6">
    <location>
        <begin position="1"/>
        <end position="20"/>
    </location>
</feature>
<dbReference type="InterPro" id="IPR010920">
    <property type="entry name" value="LSM_dom_sf"/>
</dbReference>
<feature type="domain" description="Lipoprotein YgdI/YgdR-like SH3-like" evidence="7">
    <location>
        <begin position="25"/>
        <end position="73"/>
    </location>
</feature>
<evidence type="ECO:0000256" key="1">
    <source>
        <dbReference type="ARBA" id="ARBA00022475"/>
    </source>
</evidence>
<evidence type="ECO:0000313" key="8">
    <source>
        <dbReference type="EMBL" id="MBB4014323.1"/>
    </source>
</evidence>
<keyword evidence="2 6" id="KW-0732">Signal</keyword>
<proteinExistence type="predicted"/>
<keyword evidence="4" id="KW-0564">Palmitate</keyword>